<accession>A0ABT8GKT4</accession>
<reference evidence="2" key="1">
    <citation type="submission" date="2023-07" db="EMBL/GenBank/DDBJ databases">
        <title>Ureibacillus sp. isolated from freshwater well.</title>
        <authorList>
            <person name="Kirdat K."/>
            <person name="Bhatt A."/>
            <person name="Teware R."/>
            <person name="Bhavsar Y."/>
            <person name="Yadav A."/>
        </authorList>
    </citation>
    <scope>NUCLEOTIDE SEQUENCE</scope>
    <source>
        <strain evidence="2">BA0131</strain>
    </source>
</reference>
<sequence>MRVSSFLLNNSNFEERKRIMQRKEANDAYKKNALYTQAKKNPMLKVLEDLLSGKTEKELFEKDQDLNEASENVLSPSPKIKEDHSLFTDSPREDKDRETLTSEIVLPSAAELASDHDENINRIPHGQFDFIVSELMAKPTDRDKIYKSLEDMVFEKTYTKAVSSYTYQMQMAQNEFRLEQSLFSLTA</sequence>
<dbReference type="EMBL" id="JAUHTQ010000001">
    <property type="protein sequence ID" value="MDN4492023.1"/>
    <property type="molecule type" value="Genomic_DNA"/>
</dbReference>
<gene>
    <name evidence="2" type="ORF">QYB95_00605</name>
</gene>
<name>A0ABT8GKT4_9BACL</name>
<evidence type="ECO:0000313" key="3">
    <source>
        <dbReference type="Proteomes" id="UP001172743"/>
    </source>
</evidence>
<feature type="region of interest" description="Disordered" evidence="1">
    <location>
        <begin position="62"/>
        <end position="99"/>
    </location>
</feature>
<proteinExistence type="predicted"/>
<keyword evidence="3" id="KW-1185">Reference proteome</keyword>
<evidence type="ECO:0000256" key="1">
    <source>
        <dbReference type="SAM" id="MobiDB-lite"/>
    </source>
</evidence>
<protein>
    <submittedName>
        <fullName evidence="2">Uncharacterized protein</fullName>
    </submittedName>
</protein>
<comment type="caution">
    <text evidence="2">The sequence shown here is derived from an EMBL/GenBank/DDBJ whole genome shotgun (WGS) entry which is preliminary data.</text>
</comment>
<dbReference type="RefSeq" id="WP_301136132.1">
    <property type="nucleotide sequence ID" value="NZ_JAUHTQ010000001.1"/>
</dbReference>
<evidence type="ECO:0000313" key="2">
    <source>
        <dbReference type="EMBL" id="MDN4492023.1"/>
    </source>
</evidence>
<dbReference type="Proteomes" id="UP001172743">
    <property type="component" value="Unassembled WGS sequence"/>
</dbReference>
<feature type="compositionally biased region" description="Basic and acidic residues" evidence="1">
    <location>
        <begin position="79"/>
        <end position="99"/>
    </location>
</feature>
<organism evidence="2 3">
    <name type="scientific">Ureibacillus aquaedulcis</name>
    <dbReference type="NCBI Taxonomy" id="3058421"/>
    <lineage>
        <taxon>Bacteria</taxon>
        <taxon>Bacillati</taxon>
        <taxon>Bacillota</taxon>
        <taxon>Bacilli</taxon>
        <taxon>Bacillales</taxon>
        <taxon>Caryophanaceae</taxon>
        <taxon>Ureibacillus</taxon>
    </lineage>
</organism>